<dbReference type="Proteomes" id="UP001319921">
    <property type="component" value="Chromosome"/>
</dbReference>
<dbReference type="AlphaFoldDB" id="A0AAQ4CTT7"/>
<keyword evidence="3" id="KW-1185">Reference proteome</keyword>
<accession>A0AAQ4CTT7</accession>
<keyword evidence="1" id="KW-1133">Transmembrane helix</keyword>
<organism evidence="2 3">
    <name type="scientific">Saccharolobus caldissimus</name>
    <dbReference type="NCBI Taxonomy" id="1702097"/>
    <lineage>
        <taxon>Archaea</taxon>
        <taxon>Thermoproteota</taxon>
        <taxon>Thermoprotei</taxon>
        <taxon>Sulfolobales</taxon>
        <taxon>Sulfolobaceae</taxon>
        <taxon>Saccharolobus</taxon>
    </lineage>
</organism>
<dbReference type="InterPro" id="IPR009272">
    <property type="entry name" value="DUF929"/>
</dbReference>
<dbReference type="GeneID" id="68866963"/>
<keyword evidence="1" id="KW-0472">Membrane</keyword>
<evidence type="ECO:0000313" key="3">
    <source>
        <dbReference type="Proteomes" id="UP001319921"/>
    </source>
</evidence>
<dbReference type="EMBL" id="AP025226">
    <property type="protein sequence ID" value="BDB99218.1"/>
    <property type="molecule type" value="Genomic_DNA"/>
</dbReference>
<dbReference type="Pfam" id="PF06053">
    <property type="entry name" value="DUF929"/>
    <property type="match status" value="1"/>
</dbReference>
<reference evidence="2 3" key="1">
    <citation type="journal article" date="2022" name="Microbiol. Resour. Announc.">
        <title>Complete Genome Sequence of the Hyperthermophilic and Acidophilic Archaeon Saccharolobus caldissimus Strain HS-3T.</title>
        <authorList>
            <person name="Sakai H.D."/>
            <person name="Kurosawa N."/>
        </authorList>
    </citation>
    <scope>NUCLEOTIDE SEQUENCE [LARGE SCALE GENOMIC DNA]</scope>
    <source>
        <strain evidence="2 3">JCM32116</strain>
    </source>
</reference>
<name>A0AAQ4CTT7_9CREN</name>
<dbReference type="RefSeq" id="WP_229569549.1">
    <property type="nucleotide sequence ID" value="NZ_AP025226.1"/>
</dbReference>
<feature type="transmembrane region" description="Helical" evidence="1">
    <location>
        <begin position="20"/>
        <end position="38"/>
    </location>
</feature>
<evidence type="ECO:0000256" key="1">
    <source>
        <dbReference type="SAM" id="Phobius"/>
    </source>
</evidence>
<proteinExistence type="predicted"/>
<evidence type="ECO:0008006" key="4">
    <source>
        <dbReference type="Google" id="ProtNLM"/>
    </source>
</evidence>
<keyword evidence="1" id="KW-0812">Transmembrane</keyword>
<dbReference type="KEGG" id="scas:SACC_22350"/>
<evidence type="ECO:0000313" key="2">
    <source>
        <dbReference type="EMBL" id="BDB99218.1"/>
    </source>
</evidence>
<sequence>MTKQRRSKKTNQTENKLIYIPFAVLVAIIVLLVALPYIHSPNSNSSTVANADTPFFNMMKVSNVNYAKNNTVQVYFITWYGCPNGATTSWPLYLALRNFGNVVVEPHYSINEPDLGGPIPGLLFLNYTPSKYSIVYFHPIYIYGQYLNETINGTPITTNAVLYGLKELKTLVPEWVYNLTVFYELNQTPPNLDQPIAYAGNPPHLVTILIISGPGGTWVDVGYPNNISPNNLVYLNATELYNIVVKNQIASGDYAYAYKAILNAYKVVLNAIEQAELKY</sequence>
<gene>
    <name evidence="2" type="ORF">SACC_22350</name>
</gene>
<protein>
    <recommendedName>
        <fullName evidence="4">DUF929 domain-containing protein</fullName>
    </recommendedName>
</protein>